<keyword evidence="1" id="KW-0813">Transport</keyword>
<proteinExistence type="predicted"/>
<dbReference type="Pfam" id="PF04060">
    <property type="entry name" value="FeS"/>
    <property type="match status" value="1"/>
</dbReference>
<keyword evidence="7" id="KW-1278">Translocase</keyword>
<gene>
    <name evidence="15" type="ORF">B1B_09731</name>
</gene>
<sequence>MIDAATLDERLPQLQCRQCGYAGCAPYAEAMTHSGAPINLCRPGGRDTLAALAAILGVDPSAYRVPEPDPPQRARIDPTSCIGCTRCLAACPVDAIMGARHYLHEILPSECTGCGLCLDPCPTDCIELVPDPETGETRADLHPLSRETEAQAAETRARLRRRYLRHQVRFRREPASRAPGPTDQERLQEIQAIVQSRRKRPVGDRTNRIHPPRS</sequence>
<evidence type="ECO:0000259" key="13">
    <source>
        <dbReference type="PROSITE" id="PS51379"/>
    </source>
</evidence>
<dbReference type="GO" id="GO:0009055">
    <property type="term" value="F:electron transfer activity"/>
    <property type="evidence" value="ECO:0007669"/>
    <property type="project" value="InterPro"/>
</dbReference>
<protein>
    <submittedName>
        <fullName evidence="15">Electron transport complex, RnfABCDGE type, B subunit</fullName>
    </submittedName>
</protein>
<reference evidence="15" key="2">
    <citation type="journal article" date="2014" name="ISME J.">
        <title>Microbial stratification in low pH oxic and suboxic macroscopic growths along an acid mine drainage.</title>
        <authorList>
            <person name="Mendez-Garcia C."/>
            <person name="Mesa V."/>
            <person name="Sprenger R.R."/>
            <person name="Richter M."/>
            <person name="Diez M.S."/>
            <person name="Solano J."/>
            <person name="Bargiela R."/>
            <person name="Golyshina O.V."/>
            <person name="Manteca A."/>
            <person name="Ramos J.L."/>
            <person name="Gallego J.R."/>
            <person name="Llorente I."/>
            <person name="Martins Dos Santos V.A."/>
            <person name="Jensen O.N."/>
            <person name="Pelaez A.I."/>
            <person name="Sanchez J."/>
            <person name="Ferrer M."/>
        </authorList>
    </citation>
    <scope>NUCLEOTIDE SEQUENCE</scope>
</reference>
<feature type="domain" description="4Fe-4S ferredoxin-type" evidence="13">
    <location>
        <begin position="102"/>
        <end position="131"/>
    </location>
</feature>
<dbReference type="SUPFAM" id="SSF54862">
    <property type="entry name" value="4Fe-4S ferredoxins"/>
    <property type="match status" value="1"/>
</dbReference>
<evidence type="ECO:0000256" key="10">
    <source>
        <dbReference type="ARBA" id="ARBA00023014"/>
    </source>
</evidence>
<evidence type="ECO:0000256" key="6">
    <source>
        <dbReference type="ARBA" id="ARBA00022737"/>
    </source>
</evidence>
<dbReference type="Gene3D" id="3.30.70.20">
    <property type="match status" value="1"/>
</dbReference>
<evidence type="ECO:0000256" key="9">
    <source>
        <dbReference type="ARBA" id="ARBA00023004"/>
    </source>
</evidence>
<dbReference type="InterPro" id="IPR050294">
    <property type="entry name" value="RnfB_subfamily"/>
</dbReference>
<dbReference type="PROSITE" id="PS51656">
    <property type="entry name" value="4FE4S"/>
    <property type="match status" value="1"/>
</dbReference>
<evidence type="ECO:0000256" key="1">
    <source>
        <dbReference type="ARBA" id="ARBA00022448"/>
    </source>
</evidence>
<dbReference type="AlphaFoldDB" id="T1BK35"/>
<keyword evidence="2" id="KW-1003">Cell membrane</keyword>
<dbReference type="EMBL" id="AUZY01006438">
    <property type="protein sequence ID" value="EQD54360.1"/>
    <property type="molecule type" value="Genomic_DNA"/>
</dbReference>
<evidence type="ECO:0000256" key="4">
    <source>
        <dbReference type="ARBA" id="ARBA00022519"/>
    </source>
</evidence>
<keyword evidence="5" id="KW-0479">Metal-binding</keyword>
<keyword evidence="9" id="KW-0408">Iron</keyword>
<dbReference type="GO" id="GO:0051539">
    <property type="term" value="F:4 iron, 4 sulfur cluster binding"/>
    <property type="evidence" value="ECO:0007669"/>
    <property type="project" value="UniProtKB-KW"/>
</dbReference>
<dbReference type="InterPro" id="IPR010207">
    <property type="entry name" value="Elect_transpt_cplx_RnfB/RsxB"/>
</dbReference>
<feature type="domain" description="4Fe-4S" evidence="14">
    <location>
        <begin position="1"/>
        <end position="58"/>
    </location>
</feature>
<evidence type="ECO:0000256" key="3">
    <source>
        <dbReference type="ARBA" id="ARBA00022485"/>
    </source>
</evidence>
<dbReference type="PANTHER" id="PTHR42859:SF3">
    <property type="entry name" value="ION-TRANSLOCATING OXIDOREDUCTASE COMPLEX SUBUNIT B"/>
    <property type="match status" value="1"/>
</dbReference>
<evidence type="ECO:0000256" key="2">
    <source>
        <dbReference type="ARBA" id="ARBA00022475"/>
    </source>
</evidence>
<keyword evidence="6" id="KW-0677">Repeat</keyword>
<evidence type="ECO:0000256" key="5">
    <source>
        <dbReference type="ARBA" id="ARBA00022723"/>
    </source>
</evidence>
<organism evidence="15">
    <name type="scientific">mine drainage metagenome</name>
    <dbReference type="NCBI Taxonomy" id="410659"/>
    <lineage>
        <taxon>unclassified sequences</taxon>
        <taxon>metagenomes</taxon>
        <taxon>ecological metagenomes</taxon>
    </lineage>
</organism>
<keyword evidence="3" id="KW-0004">4Fe-4S</keyword>
<dbReference type="PANTHER" id="PTHR42859">
    <property type="entry name" value="OXIDOREDUCTASE"/>
    <property type="match status" value="1"/>
</dbReference>
<keyword evidence="11" id="KW-0472">Membrane</keyword>
<evidence type="ECO:0000259" key="14">
    <source>
        <dbReference type="PROSITE" id="PS51656"/>
    </source>
</evidence>
<dbReference type="PROSITE" id="PS00198">
    <property type="entry name" value="4FE4S_FER_1"/>
    <property type="match status" value="1"/>
</dbReference>
<dbReference type="GO" id="GO:0046872">
    <property type="term" value="F:metal ion binding"/>
    <property type="evidence" value="ECO:0007669"/>
    <property type="project" value="UniProtKB-KW"/>
</dbReference>
<comment type="caution">
    <text evidence="15">The sequence shown here is derived from an EMBL/GenBank/DDBJ whole genome shotgun (WGS) entry which is preliminary data.</text>
</comment>
<keyword evidence="4" id="KW-0997">Cell inner membrane</keyword>
<evidence type="ECO:0000256" key="12">
    <source>
        <dbReference type="SAM" id="MobiDB-lite"/>
    </source>
</evidence>
<keyword evidence="8" id="KW-0249">Electron transport</keyword>
<dbReference type="InterPro" id="IPR017896">
    <property type="entry name" value="4Fe4S_Fe-S-bd"/>
</dbReference>
<dbReference type="InterPro" id="IPR017900">
    <property type="entry name" value="4Fe4S_Fe_S_CS"/>
</dbReference>
<evidence type="ECO:0000313" key="15">
    <source>
        <dbReference type="EMBL" id="EQD54360.1"/>
    </source>
</evidence>
<dbReference type="PROSITE" id="PS51379">
    <property type="entry name" value="4FE4S_FER_2"/>
    <property type="match status" value="2"/>
</dbReference>
<dbReference type="NCBIfam" id="TIGR01944">
    <property type="entry name" value="rnfB"/>
    <property type="match status" value="1"/>
</dbReference>
<accession>T1BK35</accession>
<name>T1BK35_9ZZZZ</name>
<keyword evidence="10" id="KW-0411">Iron-sulfur</keyword>
<dbReference type="InterPro" id="IPR007202">
    <property type="entry name" value="4Fe-4S_dom"/>
</dbReference>
<evidence type="ECO:0000256" key="11">
    <source>
        <dbReference type="ARBA" id="ARBA00023136"/>
    </source>
</evidence>
<evidence type="ECO:0000256" key="7">
    <source>
        <dbReference type="ARBA" id="ARBA00022967"/>
    </source>
</evidence>
<evidence type="ECO:0000256" key="8">
    <source>
        <dbReference type="ARBA" id="ARBA00022982"/>
    </source>
</evidence>
<feature type="region of interest" description="Disordered" evidence="12">
    <location>
        <begin position="193"/>
        <end position="214"/>
    </location>
</feature>
<reference evidence="15" key="1">
    <citation type="submission" date="2013-08" db="EMBL/GenBank/DDBJ databases">
        <authorList>
            <person name="Mendez C."/>
            <person name="Richter M."/>
            <person name="Ferrer M."/>
            <person name="Sanchez J."/>
        </authorList>
    </citation>
    <scope>NUCLEOTIDE SEQUENCE</scope>
</reference>
<dbReference type="Gene3D" id="1.10.15.40">
    <property type="entry name" value="Electron transport complex subunit B, putative Fe-S cluster"/>
    <property type="match status" value="1"/>
</dbReference>
<feature type="domain" description="4Fe-4S ferredoxin-type" evidence="13">
    <location>
        <begin position="72"/>
        <end position="101"/>
    </location>
</feature>
<dbReference type="Pfam" id="PF14697">
    <property type="entry name" value="Fer4_21"/>
    <property type="match status" value="1"/>
</dbReference>